<dbReference type="SUPFAM" id="SSF55031">
    <property type="entry name" value="Bacterial exopeptidase dimerisation domain"/>
    <property type="match status" value="1"/>
</dbReference>
<dbReference type="GO" id="GO:0046872">
    <property type="term" value="F:metal ion binding"/>
    <property type="evidence" value="ECO:0007669"/>
    <property type="project" value="UniProtKB-KW"/>
</dbReference>
<keyword evidence="2" id="KW-0378">Hydrolase</keyword>
<dbReference type="InterPro" id="IPR036264">
    <property type="entry name" value="Bact_exopeptidase_dim_dom"/>
</dbReference>
<name>A0A143YNQ5_9LACT</name>
<feature type="binding site" evidence="3">
    <location>
        <position position="91"/>
    </location>
    <ligand>
        <name>Zn(2+)</name>
        <dbReference type="ChEBI" id="CHEBI:29105"/>
        <label>2</label>
    </ligand>
</feature>
<dbReference type="InterPro" id="IPR010158">
    <property type="entry name" value="Amidase_Cbmase"/>
</dbReference>
<evidence type="ECO:0000256" key="3">
    <source>
        <dbReference type="PIRSR" id="PIRSR001235-1"/>
    </source>
</evidence>
<accession>A0A143YNQ5</accession>
<evidence type="ECO:0000313" key="6">
    <source>
        <dbReference type="Proteomes" id="UP000242754"/>
    </source>
</evidence>
<dbReference type="Pfam" id="PF01546">
    <property type="entry name" value="Peptidase_M20"/>
    <property type="match status" value="1"/>
</dbReference>
<keyword evidence="3" id="KW-0479">Metal-binding</keyword>
<feature type="binding site" evidence="3">
    <location>
        <position position="126"/>
    </location>
    <ligand>
        <name>Zn(2+)</name>
        <dbReference type="ChEBI" id="CHEBI:29105"/>
        <label>2</label>
    </ligand>
</feature>
<evidence type="ECO:0000256" key="1">
    <source>
        <dbReference type="ARBA" id="ARBA00006153"/>
    </source>
</evidence>
<feature type="binding site" evidence="3">
    <location>
        <position position="80"/>
    </location>
    <ligand>
        <name>Zn(2+)</name>
        <dbReference type="ChEBI" id="CHEBI:29105"/>
        <label>1</label>
    </ligand>
</feature>
<dbReference type="OrthoDB" id="9808195at2"/>
<keyword evidence="3" id="KW-0862">Zinc</keyword>
<proteinExistence type="inferred from homology"/>
<comment type="cofactor">
    <cofactor evidence="3">
        <name>Zn(2+)</name>
        <dbReference type="ChEBI" id="CHEBI:29105"/>
    </cofactor>
    <text evidence="3">Binds 2 Zn(2+) ions per subunit.</text>
</comment>
<dbReference type="Pfam" id="PF07687">
    <property type="entry name" value="M20_dimer"/>
    <property type="match status" value="1"/>
</dbReference>
<dbReference type="Gene3D" id="3.40.630.10">
    <property type="entry name" value="Zn peptidases"/>
    <property type="match status" value="1"/>
</dbReference>
<dbReference type="RefSeq" id="WP_087033138.1">
    <property type="nucleotide sequence ID" value="NZ_FJNE01000004.1"/>
</dbReference>
<evidence type="ECO:0000256" key="2">
    <source>
        <dbReference type="ARBA" id="ARBA00022801"/>
    </source>
</evidence>
<organism evidence="5 6">
    <name type="scientific">Trichococcus palustris</name>
    <dbReference type="NCBI Taxonomy" id="140314"/>
    <lineage>
        <taxon>Bacteria</taxon>
        <taxon>Bacillati</taxon>
        <taxon>Bacillota</taxon>
        <taxon>Bacilli</taxon>
        <taxon>Lactobacillales</taxon>
        <taxon>Carnobacteriaceae</taxon>
        <taxon>Trichococcus</taxon>
    </lineage>
</organism>
<dbReference type="GO" id="GO:0016813">
    <property type="term" value="F:hydrolase activity, acting on carbon-nitrogen (but not peptide) bonds, in linear amidines"/>
    <property type="evidence" value="ECO:0007669"/>
    <property type="project" value="InterPro"/>
</dbReference>
<evidence type="ECO:0000313" key="5">
    <source>
        <dbReference type="EMBL" id="CZQ92847.1"/>
    </source>
</evidence>
<dbReference type="CDD" id="cd03884">
    <property type="entry name" value="M20_bAS"/>
    <property type="match status" value="1"/>
</dbReference>
<dbReference type="SUPFAM" id="SSF53187">
    <property type="entry name" value="Zn-dependent exopeptidases"/>
    <property type="match status" value="1"/>
</dbReference>
<dbReference type="EMBL" id="FJNE01000004">
    <property type="protein sequence ID" value="CZQ92847.1"/>
    <property type="molecule type" value="Genomic_DNA"/>
</dbReference>
<reference evidence="5 6" key="1">
    <citation type="submission" date="2016-02" db="EMBL/GenBank/DDBJ databases">
        <authorList>
            <person name="Wen L."/>
            <person name="He K."/>
            <person name="Yang H."/>
        </authorList>
    </citation>
    <scope>NUCLEOTIDE SEQUENCE [LARGE SCALE GENOMIC DNA]</scope>
    <source>
        <strain evidence="5">Trichococcus palustris</strain>
    </source>
</reference>
<dbReference type="InterPro" id="IPR002933">
    <property type="entry name" value="Peptidase_M20"/>
</dbReference>
<sequence length="412" mass="44048">MRANIQRIQDHIETIGRYTATPGEGTTRLSYSEEDRLARAYIKQQMSRYGLAVREDAVGNIYGRLEGTLPGAPAVIVGSHFDSVPNGGSFDGPAGVVTGLEVAALFQEQQLVPAYPLEVIAMIEEEGSRFGGGVLGSRMIAGQVTAAQLAEMKDGNGISAAEAMAMLGFHAEKAADALRTAKDTKAFIELHIEQGPVLENAGEDVGLVDTIVGMTEIRVTIEGKAGHAGTTPMPGRADALAAAVTVIHQLPDLALQEQDDTVLTVGKLSVYPNGANVIPSRVVFTVDIRSKNNQTIQRILKDVHNLVDSVARDGITCDIADLLYMEPVHLSANIHAVLVENSRKLGLKYRDMVSGAGHDAMIFAGFTDVGLVFVPSRGGISHTPAEWTDYEHLQKGIELVFKTIVQLTEATV</sequence>
<comment type="similarity">
    <text evidence="1">Belongs to the peptidase M20 family.</text>
</comment>
<evidence type="ECO:0000259" key="4">
    <source>
        <dbReference type="Pfam" id="PF07687"/>
    </source>
</evidence>
<dbReference type="AlphaFoldDB" id="A0A143YNQ5"/>
<dbReference type="Proteomes" id="UP000242754">
    <property type="component" value="Unassembled WGS sequence"/>
</dbReference>
<protein>
    <submittedName>
        <fullName evidence="5">Peptidase m20</fullName>
    </submittedName>
</protein>
<dbReference type="Gene3D" id="3.30.70.360">
    <property type="match status" value="1"/>
</dbReference>
<dbReference type="PANTHER" id="PTHR32494">
    <property type="entry name" value="ALLANTOATE DEIMINASE-RELATED"/>
    <property type="match status" value="1"/>
</dbReference>
<dbReference type="NCBIfam" id="TIGR01879">
    <property type="entry name" value="hydantase"/>
    <property type="match status" value="1"/>
</dbReference>
<dbReference type="PIRSF" id="PIRSF001235">
    <property type="entry name" value="Amidase_carbamoylase"/>
    <property type="match status" value="1"/>
</dbReference>
<gene>
    <name evidence="5" type="ORF">Tpal_1552</name>
</gene>
<dbReference type="NCBIfam" id="NF006771">
    <property type="entry name" value="PRK09290.1-5"/>
    <property type="match status" value="1"/>
</dbReference>
<feature type="binding site" evidence="3">
    <location>
        <position position="91"/>
    </location>
    <ligand>
        <name>Zn(2+)</name>
        <dbReference type="ChEBI" id="CHEBI:29105"/>
        <label>1</label>
    </ligand>
</feature>
<feature type="binding site" evidence="3">
    <location>
        <position position="382"/>
    </location>
    <ligand>
        <name>Zn(2+)</name>
        <dbReference type="ChEBI" id="CHEBI:29105"/>
        <label>2</label>
    </ligand>
</feature>
<keyword evidence="6" id="KW-1185">Reference proteome</keyword>
<feature type="domain" description="Peptidase M20 dimerisation" evidence="4">
    <location>
        <begin position="213"/>
        <end position="313"/>
    </location>
</feature>
<feature type="binding site" evidence="3">
    <location>
        <position position="191"/>
    </location>
    <ligand>
        <name>Zn(2+)</name>
        <dbReference type="ChEBI" id="CHEBI:29105"/>
        <label>1</label>
    </ligand>
</feature>
<dbReference type="STRING" id="140314.SAMN04488076_11658"/>
<dbReference type="PANTHER" id="PTHR32494:SF5">
    <property type="entry name" value="ALLANTOATE AMIDOHYDROLASE"/>
    <property type="match status" value="1"/>
</dbReference>
<dbReference type="InterPro" id="IPR011650">
    <property type="entry name" value="Peptidase_M20_dimer"/>
</dbReference>